<evidence type="ECO:0000256" key="9">
    <source>
        <dbReference type="ARBA" id="ARBA00023002"/>
    </source>
</evidence>
<feature type="binding site" evidence="14">
    <location>
        <position position="124"/>
    </location>
    <ligand>
        <name>FAD</name>
        <dbReference type="ChEBI" id="CHEBI:57692"/>
    </ligand>
</feature>
<dbReference type="PANTHER" id="PTHR19370:SF171">
    <property type="entry name" value="NADH-CYTOCHROME B5 REDUCTASE 2"/>
    <property type="match status" value="1"/>
</dbReference>
<dbReference type="SUPFAM" id="SSF52343">
    <property type="entry name" value="Ferredoxin reductase-like, C-terminal NADP-linked domain"/>
    <property type="match status" value="1"/>
</dbReference>
<keyword evidence="19" id="KW-1185">Reference proteome</keyword>
<evidence type="ECO:0000256" key="15">
    <source>
        <dbReference type="RuleBase" id="RU361226"/>
    </source>
</evidence>
<dbReference type="FunCoup" id="A0A1D2VFR4">
    <property type="interactions" value="335"/>
</dbReference>
<accession>A0A1D2VFR4</accession>
<comment type="cofactor">
    <cofactor evidence="1 14 15">
        <name>FAD</name>
        <dbReference type="ChEBI" id="CHEBI:57692"/>
    </cofactor>
</comment>
<dbReference type="PROSITE" id="PS51384">
    <property type="entry name" value="FAD_FR"/>
    <property type="match status" value="1"/>
</dbReference>
<evidence type="ECO:0000256" key="5">
    <source>
        <dbReference type="ARBA" id="ARBA00022692"/>
    </source>
</evidence>
<keyword evidence="7 14" id="KW-0274">FAD</keyword>
<dbReference type="GO" id="GO:0006696">
    <property type="term" value="P:ergosterol biosynthetic process"/>
    <property type="evidence" value="ECO:0007669"/>
    <property type="project" value="TreeGrafter"/>
</dbReference>
<dbReference type="EMBL" id="KV454482">
    <property type="protein sequence ID" value="ODV60360.1"/>
    <property type="molecule type" value="Genomic_DNA"/>
</dbReference>
<organism evidence="18 19">
    <name type="scientific">Ascoidea rubescens DSM 1968</name>
    <dbReference type="NCBI Taxonomy" id="1344418"/>
    <lineage>
        <taxon>Eukaryota</taxon>
        <taxon>Fungi</taxon>
        <taxon>Dikarya</taxon>
        <taxon>Ascomycota</taxon>
        <taxon>Saccharomycotina</taxon>
        <taxon>Saccharomycetes</taxon>
        <taxon>Ascoideaceae</taxon>
        <taxon>Ascoidea</taxon>
    </lineage>
</organism>
<gene>
    <name evidence="18" type="ORF">ASCRUDRAFT_76359</name>
</gene>
<dbReference type="GO" id="GO:0090524">
    <property type="term" value="F:cytochrome-b5 reductase activity, acting on NADH"/>
    <property type="evidence" value="ECO:0007669"/>
    <property type="project" value="UniProtKB-EC"/>
</dbReference>
<dbReference type="PRINTS" id="PR00406">
    <property type="entry name" value="CYTB5RDTASE"/>
</dbReference>
<dbReference type="InterPro" id="IPR017927">
    <property type="entry name" value="FAD-bd_FR_type"/>
</dbReference>
<keyword evidence="9 15" id="KW-0560">Oxidoreductase</keyword>
<feature type="transmembrane region" description="Helical" evidence="16">
    <location>
        <begin position="6"/>
        <end position="23"/>
    </location>
</feature>
<evidence type="ECO:0000256" key="4">
    <source>
        <dbReference type="ARBA" id="ARBA00022630"/>
    </source>
</evidence>
<dbReference type="InParanoid" id="A0A1D2VFR4"/>
<evidence type="ECO:0000256" key="16">
    <source>
        <dbReference type="SAM" id="Phobius"/>
    </source>
</evidence>
<comment type="catalytic activity">
    <reaction evidence="13 15">
        <text>2 Fe(III)-[cytochrome b5] + NADH = 2 Fe(II)-[cytochrome b5] + NAD(+) + H(+)</text>
        <dbReference type="Rhea" id="RHEA:46680"/>
        <dbReference type="Rhea" id="RHEA-COMP:10438"/>
        <dbReference type="Rhea" id="RHEA-COMP:10439"/>
        <dbReference type="ChEBI" id="CHEBI:15378"/>
        <dbReference type="ChEBI" id="CHEBI:29033"/>
        <dbReference type="ChEBI" id="CHEBI:29034"/>
        <dbReference type="ChEBI" id="CHEBI:57540"/>
        <dbReference type="ChEBI" id="CHEBI:57945"/>
        <dbReference type="EC" id="1.6.2.2"/>
    </reaction>
</comment>
<dbReference type="Gene3D" id="3.40.50.80">
    <property type="entry name" value="Nucleotide-binding domain of ferredoxin-NADP reductase (FNR) module"/>
    <property type="match status" value="1"/>
</dbReference>
<evidence type="ECO:0000256" key="14">
    <source>
        <dbReference type="PIRSR" id="PIRSR601834-1"/>
    </source>
</evidence>
<feature type="binding site" evidence="14">
    <location>
        <position position="101"/>
    </location>
    <ligand>
        <name>FAD</name>
        <dbReference type="ChEBI" id="CHEBI:57692"/>
    </ligand>
</feature>
<feature type="binding site" evidence="14">
    <location>
        <position position="100"/>
    </location>
    <ligand>
        <name>FAD</name>
        <dbReference type="ChEBI" id="CHEBI:57692"/>
    </ligand>
</feature>
<dbReference type="SUPFAM" id="SSF63380">
    <property type="entry name" value="Riboflavin synthase domain-like"/>
    <property type="match status" value="1"/>
</dbReference>
<comment type="subcellular location">
    <subcellularLocation>
        <location evidence="2">Mitochondrion outer membrane</location>
        <topology evidence="2">Single-pass membrane protein</topology>
    </subcellularLocation>
</comment>
<dbReference type="InterPro" id="IPR039261">
    <property type="entry name" value="FNR_nucleotide-bd"/>
</dbReference>
<evidence type="ECO:0000256" key="3">
    <source>
        <dbReference type="ARBA" id="ARBA00006105"/>
    </source>
</evidence>
<feature type="domain" description="FAD-binding FR-type" evidence="17">
    <location>
        <begin position="51"/>
        <end position="150"/>
    </location>
</feature>
<feature type="binding site" evidence="14">
    <location>
        <position position="167"/>
    </location>
    <ligand>
        <name>FAD</name>
        <dbReference type="ChEBI" id="CHEBI:57692"/>
    </ligand>
</feature>
<keyword evidence="6" id="KW-1000">Mitochondrion outer membrane</keyword>
<feature type="binding site" evidence="14">
    <location>
        <position position="99"/>
    </location>
    <ligand>
        <name>FAD</name>
        <dbReference type="ChEBI" id="CHEBI:57692"/>
    </ligand>
</feature>
<sequence length="298" mass="32973">MSAKKFLVPSIIGLSAIGGYYYYSTILNKPTPKMAEKSCCAPAIKTFTGSDEWIDLNLKNIETLSHDTKRFSFDLPSKNHISGLTTASLVLAKGNGVVRPYTPVSPVDLKGEIDFVIKKYPDSKFGTYIFGLNPNDKVSFKGPFQKWKLEENQFNEITLLGGGTGITPLFQILQEVTLNPKDKTKINLFYGNKTAGDILLKDKIDEIAKAHPDQVKVTYFLDDLSDVGSGPQYQKGFITGDYLKENIPKPSNDHHIFVCGPDPLYKALSGTKKSKTEQGEVTGALAELGYTKDHVFKF</sequence>
<comment type="similarity">
    <text evidence="3 15">Belongs to the flavoprotein pyridine nucleotide cytochrome reductase family.</text>
</comment>
<dbReference type="GeneID" id="30967071"/>
<dbReference type="PRINTS" id="PR00371">
    <property type="entry name" value="FPNCR"/>
</dbReference>
<dbReference type="InterPro" id="IPR017938">
    <property type="entry name" value="Riboflavin_synthase-like_b-brl"/>
</dbReference>
<evidence type="ECO:0000256" key="10">
    <source>
        <dbReference type="ARBA" id="ARBA00023027"/>
    </source>
</evidence>
<evidence type="ECO:0000313" key="19">
    <source>
        <dbReference type="Proteomes" id="UP000095038"/>
    </source>
</evidence>
<dbReference type="PANTHER" id="PTHR19370">
    <property type="entry name" value="NADH-CYTOCHROME B5 REDUCTASE"/>
    <property type="match status" value="1"/>
</dbReference>
<dbReference type="FunFam" id="3.40.50.80:FF:000009">
    <property type="entry name" value="NADH-cytochrome b5 reductase"/>
    <property type="match status" value="1"/>
</dbReference>
<keyword evidence="5 16" id="KW-0812">Transmembrane</keyword>
<evidence type="ECO:0000259" key="17">
    <source>
        <dbReference type="PROSITE" id="PS51384"/>
    </source>
</evidence>
<dbReference type="Pfam" id="PF00970">
    <property type="entry name" value="FAD_binding_6"/>
    <property type="match status" value="1"/>
</dbReference>
<evidence type="ECO:0000256" key="7">
    <source>
        <dbReference type="ARBA" id="ARBA00022827"/>
    </source>
</evidence>
<protein>
    <recommendedName>
        <fullName evidence="15">NADH-cytochrome b5 reductase</fullName>
        <ecNumber evidence="15">1.6.2.2</ecNumber>
    </recommendedName>
</protein>
<dbReference type="GO" id="GO:0005741">
    <property type="term" value="C:mitochondrial outer membrane"/>
    <property type="evidence" value="ECO:0007669"/>
    <property type="project" value="UniProtKB-SubCell"/>
</dbReference>
<keyword evidence="4 14" id="KW-0285">Flavoprotein</keyword>
<dbReference type="STRING" id="1344418.A0A1D2VFR4"/>
<evidence type="ECO:0000256" key="12">
    <source>
        <dbReference type="ARBA" id="ARBA00023136"/>
    </source>
</evidence>
<keyword evidence="11" id="KW-0496">Mitochondrion</keyword>
<feature type="binding site" evidence="14">
    <location>
        <position position="118"/>
    </location>
    <ligand>
        <name>FAD</name>
        <dbReference type="ChEBI" id="CHEBI:57692"/>
    </ligand>
</feature>
<keyword evidence="10 15" id="KW-0520">NAD</keyword>
<dbReference type="CDD" id="cd06183">
    <property type="entry name" value="cyt_b5_reduct_like"/>
    <property type="match status" value="1"/>
</dbReference>
<evidence type="ECO:0000256" key="2">
    <source>
        <dbReference type="ARBA" id="ARBA00004572"/>
    </source>
</evidence>
<name>A0A1D2VFR4_9ASCO</name>
<dbReference type="EC" id="1.6.2.2" evidence="15"/>
<dbReference type="AlphaFoldDB" id="A0A1D2VFR4"/>
<dbReference type="OrthoDB" id="432685at2759"/>
<feature type="binding site" evidence="14">
    <location>
        <position position="116"/>
    </location>
    <ligand>
        <name>FAD</name>
        <dbReference type="ChEBI" id="CHEBI:57692"/>
    </ligand>
</feature>
<dbReference type="Proteomes" id="UP000095038">
    <property type="component" value="Unassembled WGS sequence"/>
</dbReference>
<dbReference type="RefSeq" id="XP_020046667.1">
    <property type="nucleotide sequence ID" value="XM_020193435.1"/>
</dbReference>
<evidence type="ECO:0000313" key="18">
    <source>
        <dbReference type="EMBL" id="ODV60360.1"/>
    </source>
</evidence>
<evidence type="ECO:0000256" key="6">
    <source>
        <dbReference type="ARBA" id="ARBA00022787"/>
    </source>
</evidence>
<keyword evidence="8 16" id="KW-1133">Transmembrane helix</keyword>
<evidence type="ECO:0000256" key="8">
    <source>
        <dbReference type="ARBA" id="ARBA00022989"/>
    </source>
</evidence>
<dbReference type="InterPro" id="IPR001433">
    <property type="entry name" value="OxRdtase_FAD/NAD-bd"/>
</dbReference>
<dbReference type="Pfam" id="PF00175">
    <property type="entry name" value="NAD_binding_1"/>
    <property type="match status" value="1"/>
</dbReference>
<evidence type="ECO:0000256" key="13">
    <source>
        <dbReference type="ARBA" id="ARBA00047682"/>
    </source>
</evidence>
<evidence type="ECO:0000256" key="1">
    <source>
        <dbReference type="ARBA" id="ARBA00001974"/>
    </source>
</evidence>
<reference evidence="19" key="1">
    <citation type="submission" date="2016-05" db="EMBL/GenBank/DDBJ databases">
        <title>Comparative genomics of biotechnologically important yeasts.</title>
        <authorList>
            <consortium name="DOE Joint Genome Institute"/>
            <person name="Riley R."/>
            <person name="Haridas S."/>
            <person name="Wolfe K.H."/>
            <person name="Lopes M.R."/>
            <person name="Hittinger C.T."/>
            <person name="Goker M."/>
            <person name="Salamov A."/>
            <person name="Wisecaver J."/>
            <person name="Long T.M."/>
            <person name="Aerts A.L."/>
            <person name="Barry K."/>
            <person name="Choi C."/>
            <person name="Clum A."/>
            <person name="Coughlan A.Y."/>
            <person name="Deshpande S."/>
            <person name="Douglass A.P."/>
            <person name="Hanson S.J."/>
            <person name="Klenk H.-P."/>
            <person name="Labutti K."/>
            <person name="Lapidus A."/>
            <person name="Lindquist E."/>
            <person name="Lipzen A."/>
            <person name="Meier-Kolthoff J.P."/>
            <person name="Ohm R.A."/>
            <person name="Otillar R.P."/>
            <person name="Pangilinan J."/>
            <person name="Peng Y."/>
            <person name="Rokas A."/>
            <person name="Rosa C.A."/>
            <person name="Scheuner C."/>
            <person name="Sibirny A.A."/>
            <person name="Slot J.C."/>
            <person name="Stielow J.B."/>
            <person name="Sun H."/>
            <person name="Kurtzman C.P."/>
            <person name="Blackwell M."/>
            <person name="Grigoriev I.V."/>
            <person name="Jeffries T.W."/>
        </authorList>
    </citation>
    <scope>NUCLEOTIDE SEQUENCE [LARGE SCALE GENOMIC DNA]</scope>
    <source>
        <strain evidence="19">DSM 1968</strain>
    </source>
</reference>
<proteinExistence type="inferred from homology"/>
<dbReference type="InterPro" id="IPR008333">
    <property type="entry name" value="Cbr1-like_FAD-bd_dom"/>
</dbReference>
<keyword evidence="12 16" id="KW-0472">Membrane</keyword>
<dbReference type="InterPro" id="IPR001709">
    <property type="entry name" value="Flavoprot_Pyr_Nucl_cyt_Rdtase"/>
</dbReference>
<dbReference type="Gene3D" id="2.40.30.10">
    <property type="entry name" value="Translation factors"/>
    <property type="match status" value="1"/>
</dbReference>
<evidence type="ECO:0000256" key="11">
    <source>
        <dbReference type="ARBA" id="ARBA00023128"/>
    </source>
</evidence>
<dbReference type="InterPro" id="IPR001834">
    <property type="entry name" value="CBR-like"/>
</dbReference>